<dbReference type="Gene3D" id="3.40.50.720">
    <property type="entry name" value="NAD(P)-binding Rossmann-like Domain"/>
    <property type="match status" value="1"/>
</dbReference>
<comment type="similarity">
    <text evidence="1">Belongs to the NAD(P)-dependent epimerase/dehydratase family.</text>
</comment>
<accession>W4QMG4</accession>
<gene>
    <name evidence="3" type="ORF">JCM9157_74</name>
</gene>
<comment type="caution">
    <text evidence="3">The sequence shown here is derived from an EMBL/GenBank/DDBJ whole genome shotgun (WGS) entry which is preliminary data.</text>
</comment>
<evidence type="ECO:0000313" key="3">
    <source>
        <dbReference type="EMBL" id="GAE33087.1"/>
    </source>
</evidence>
<dbReference type="Pfam" id="PF01370">
    <property type="entry name" value="Epimerase"/>
    <property type="match status" value="1"/>
</dbReference>
<name>W4QMG4_HALA3</name>
<dbReference type="InterPro" id="IPR036291">
    <property type="entry name" value="NAD(P)-bd_dom_sf"/>
</dbReference>
<dbReference type="OrthoDB" id="9771073at2"/>
<dbReference type="PANTHER" id="PTHR43000">
    <property type="entry name" value="DTDP-D-GLUCOSE 4,6-DEHYDRATASE-RELATED"/>
    <property type="match status" value="1"/>
</dbReference>
<dbReference type="RefSeq" id="WP_035660895.1">
    <property type="nucleotide sequence ID" value="NZ_BAUV01000001.1"/>
</dbReference>
<dbReference type="SUPFAM" id="SSF51735">
    <property type="entry name" value="NAD(P)-binding Rossmann-fold domains"/>
    <property type="match status" value="1"/>
</dbReference>
<keyword evidence="4" id="KW-1185">Reference proteome</keyword>
<evidence type="ECO:0000256" key="1">
    <source>
        <dbReference type="ARBA" id="ARBA00007637"/>
    </source>
</evidence>
<dbReference type="eggNOG" id="COG0451">
    <property type="taxonomic scope" value="Bacteria"/>
</dbReference>
<dbReference type="AlphaFoldDB" id="W4QMG4"/>
<reference evidence="3 4" key="1">
    <citation type="journal article" date="2014" name="Genome Announc.">
        <title>Draft Genome Sequences of Three Alkaliphilic Bacillus Strains, Bacillus wakoensis JCM 9140T, Bacillus akibai JCM 9157T, and Bacillus hemicellulosilyticus JCM 9152T.</title>
        <authorList>
            <person name="Yuki M."/>
            <person name="Oshima K."/>
            <person name="Suda W."/>
            <person name="Oshida Y."/>
            <person name="Kitamura K."/>
            <person name="Iida T."/>
            <person name="Hattori M."/>
            <person name="Ohkuma M."/>
        </authorList>
    </citation>
    <scope>NUCLEOTIDE SEQUENCE [LARGE SCALE GENOMIC DNA]</scope>
    <source>
        <strain evidence="3 4">JCM 9157</strain>
    </source>
</reference>
<organism evidence="3 4">
    <name type="scientific">Halalkalibacter akibai (strain ATCC 43226 / DSM 21942 / CIP 109018 / JCM 9157 / 1139)</name>
    <name type="common">Bacillus akibai</name>
    <dbReference type="NCBI Taxonomy" id="1236973"/>
    <lineage>
        <taxon>Bacteria</taxon>
        <taxon>Bacillati</taxon>
        <taxon>Bacillota</taxon>
        <taxon>Bacilli</taxon>
        <taxon>Bacillales</taxon>
        <taxon>Bacillaceae</taxon>
        <taxon>Halalkalibacter</taxon>
    </lineage>
</organism>
<dbReference type="Proteomes" id="UP000018896">
    <property type="component" value="Unassembled WGS sequence"/>
</dbReference>
<feature type="domain" description="NAD-dependent epimerase/dehydratase" evidence="2">
    <location>
        <begin position="12"/>
        <end position="224"/>
    </location>
</feature>
<dbReference type="InterPro" id="IPR001509">
    <property type="entry name" value="Epimerase_deHydtase"/>
</dbReference>
<dbReference type="STRING" id="1236973.JCM9157_74"/>
<evidence type="ECO:0000313" key="4">
    <source>
        <dbReference type="Proteomes" id="UP000018896"/>
    </source>
</evidence>
<sequence>MSSLKGARVFATGATGYIGSHLTKKLVEDGSEVHVLIRPSSSKKTIENLLAHHQIHVYDGSYQSMDQAIKKARPDIVFHLSSFASIRYETKDVPNMLESNVVMASYLLEAMAKNQVNKLVNTSSFSQHMNQALYHPNSLYAATKQAFEDILFYYTDGTAMNAITLVLFDNYGPHDPRPKLMNLIYRAASEGTTLLLSPGEQLLDLLYIDDVIAAYIVAAERLLANESSGMERFSVGSEKRISLRKLVSTVETVIGKQVRVKWGAIDYRPNEIMIPWHKGIRMPGWQQTITLERGIQMYFKENDAR</sequence>
<dbReference type="EMBL" id="BAUV01000001">
    <property type="protein sequence ID" value="GAE33087.1"/>
    <property type="molecule type" value="Genomic_DNA"/>
</dbReference>
<protein>
    <submittedName>
        <fullName evidence="3">CDP-abequose synthase</fullName>
    </submittedName>
</protein>
<proteinExistence type="inferred from homology"/>
<evidence type="ECO:0000259" key="2">
    <source>
        <dbReference type="Pfam" id="PF01370"/>
    </source>
</evidence>